<reference evidence="2" key="1">
    <citation type="journal article" date="2020" name="Fungal Divers.">
        <title>Resolving the Mortierellaceae phylogeny through synthesis of multi-gene phylogenetics and phylogenomics.</title>
        <authorList>
            <person name="Vandepol N."/>
            <person name="Liber J."/>
            <person name="Desiro A."/>
            <person name="Na H."/>
            <person name="Kennedy M."/>
            <person name="Barry K."/>
            <person name="Grigoriev I.V."/>
            <person name="Miller A.N."/>
            <person name="O'Donnell K."/>
            <person name="Stajich J.E."/>
            <person name="Bonito G."/>
        </authorList>
    </citation>
    <scope>NUCLEOTIDE SEQUENCE</scope>
    <source>
        <strain evidence="2">KOD1015</strain>
    </source>
</reference>
<proteinExistence type="predicted"/>
<evidence type="ECO:0000313" key="2">
    <source>
        <dbReference type="EMBL" id="KAF9578101.1"/>
    </source>
</evidence>
<feature type="compositionally biased region" description="Basic and acidic residues" evidence="1">
    <location>
        <begin position="802"/>
        <end position="814"/>
    </location>
</feature>
<protein>
    <submittedName>
        <fullName evidence="2">Uncharacterized protein</fullName>
    </submittedName>
</protein>
<feature type="region of interest" description="Disordered" evidence="1">
    <location>
        <begin position="744"/>
        <end position="763"/>
    </location>
</feature>
<dbReference type="AlphaFoldDB" id="A0A9P6FN20"/>
<feature type="region of interest" description="Disordered" evidence="1">
    <location>
        <begin position="291"/>
        <end position="332"/>
    </location>
</feature>
<dbReference type="EMBL" id="JAABOA010004007">
    <property type="protein sequence ID" value="KAF9578101.1"/>
    <property type="molecule type" value="Genomic_DNA"/>
</dbReference>
<feature type="compositionally biased region" description="Polar residues" evidence="1">
    <location>
        <begin position="115"/>
        <end position="127"/>
    </location>
</feature>
<feature type="region of interest" description="Disordered" evidence="1">
    <location>
        <begin position="66"/>
        <end position="141"/>
    </location>
</feature>
<comment type="caution">
    <text evidence="2">The sequence shown here is derived from an EMBL/GenBank/DDBJ whole genome shotgun (WGS) entry which is preliminary data.</text>
</comment>
<feature type="non-terminal residue" evidence="2">
    <location>
        <position position="1"/>
    </location>
</feature>
<feature type="compositionally biased region" description="Basic and acidic residues" evidence="1">
    <location>
        <begin position="426"/>
        <end position="437"/>
    </location>
</feature>
<name>A0A9P6FN20_9FUNG</name>
<gene>
    <name evidence="2" type="ORF">BGW38_006297</name>
</gene>
<evidence type="ECO:0000313" key="3">
    <source>
        <dbReference type="Proteomes" id="UP000780801"/>
    </source>
</evidence>
<feature type="compositionally biased region" description="Basic and acidic residues" evidence="1">
    <location>
        <begin position="486"/>
        <end position="497"/>
    </location>
</feature>
<feature type="compositionally biased region" description="Polar residues" evidence="1">
    <location>
        <begin position="472"/>
        <end position="484"/>
    </location>
</feature>
<feature type="compositionally biased region" description="Low complexity" evidence="1">
    <location>
        <begin position="503"/>
        <end position="512"/>
    </location>
</feature>
<feature type="region of interest" description="Disordered" evidence="1">
    <location>
        <begin position="16"/>
        <end position="38"/>
    </location>
</feature>
<dbReference type="Proteomes" id="UP000780801">
    <property type="component" value="Unassembled WGS sequence"/>
</dbReference>
<feature type="compositionally biased region" description="Basic and acidic residues" evidence="1">
    <location>
        <begin position="317"/>
        <end position="331"/>
    </location>
</feature>
<feature type="compositionally biased region" description="Basic and acidic residues" evidence="1">
    <location>
        <begin position="713"/>
        <end position="724"/>
    </location>
</feature>
<organism evidence="2 3">
    <name type="scientific">Lunasporangiospora selenospora</name>
    <dbReference type="NCBI Taxonomy" id="979761"/>
    <lineage>
        <taxon>Eukaryota</taxon>
        <taxon>Fungi</taxon>
        <taxon>Fungi incertae sedis</taxon>
        <taxon>Mucoromycota</taxon>
        <taxon>Mortierellomycotina</taxon>
        <taxon>Mortierellomycetes</taxon>
        <taxon>Mortierellales</taxon>
        <taxon>Mortierellaceae</taxon>
        <taxon>Lunasporangiospora</taxon>
    </lineage>
</organism>
<accession>A0A9P6FN20</accession>
<keyword evidence="3" id="KW-1185">Reference proteome</keyword>
<feature type="region of interest" description="Disordered" evidence="1">
    <location>
        <begin position="544"/>
        <end position="575"/>
    </location>
</feature>
<evidence type="ECO:0000256" key="1">
    <source>
        <dbReference type="SAM" id="MobiDB-lite"/>
    </source>
</evidence>
<feature type="region of interest" description="Disordered" evidence="1">
    <location>
        <begin position="694"/>
        <end position="725"/>
    </location>
</feature>
<sequence>MSDRVNIHAMKPSDKAIYGGLDTPGAHHQPGPLSEKVLAGTTPINPFLYPKTIADPLGPVKVANWNDGRRLSNSSNVSSEDFETQLDQASKNSSSKAGASGDAGITPLRDHFPASASTNVGTQSPRRSSAPAGMDARDAKASMGAAAMTTASTGAVAVAALHHHNKDDPSSSATDPPATSVTAGLEEKIENAIDKVKSFFQSDKPHPVPKDNTFQVASTDAMVLLGHQEYHSRNRRTAYGTPDVLGSSHPYPARFPGMVPIHHTTATIAASSASPEVFLSTTDYVPERALQSYEEEEREKTQPKSKGGMHLPHWHKDHKDAEDPMASRDHGSNIPALATAAAVGGGTAAGAAAFLRRRTSGEPEEEPQSAVPGPTIHHVSQYGPADPRRLPLTNPGTVRPLEGEVDPKRATIAAETCTPDTCPEMTGEHLKVKHDPSEYGPADPHQLDFTNPASLRSPAVAPIPAPRRSKVGSVNRNENPQSMDPSRVDPMDPDSHSGRLPKAAVATAAVAAPLSPPHPTEKSAGRPSKAGVVAATTAGVAATGAAVGAAAQHEPKTDSVDPKEHSTGRQSKITPAVAATTAAVAGTGAALGVTAAHRRPRATDPADLNELQFTDPSTVSPLALNETRPGAGIALEPHPTENLNVRHHPSEYGPADPSQLGLAAPSTGHKTGMLPKAAAAGAVAAGTGAAIGAAARHGSRTDPAGPGELEFTDPTRVRPLDPNESRMGAGILLESHPTENLKIKHHPSEYGPADPSHLELTTPPLPDKSTGHHPKAAAVAATTAGVAAAGTGIGAAAIQHRSRVDPTDSSKLEFTDPSTVRPLGRDVDLDRATISAETCTPEACPKLTGEHLRVKHDPSEYGPADPRQLHLTDPATFRPAVEHRDDNSHPKAAAAAAVTAAGVATGAAVAATRPRGETIPDPHVLQFTDPST</sequence>
<feature type="region of interest" description="Disordered" evidence="1">
    <location>
        <begin position="799"/>
        <end position="819"/>
    </location>
</feature>
<dbReference type="OrthoDB" id="2449787at2759"/>
<feature type="region of interest" description="Disordered" evidence="1">
    <location>
        <begin position="905"/>
        <end position="932"/>
    </location>
</feature>
<feature type="compositionally biased region" description="Low complexity" evidence="1">
    <location>
        <begin position="89"/>
        <end position="104"/>
    </location>
</feature>
<feature type="region of interest" description="Disordered" evidence="1">
    <location>
        <begin position="358"/>
        <end position="532"/>
    </location>
</feature>
<feature type="compositionally biased region" description="Basic and acidic residues" evidence="1">
    <location>
        <begin position="553"/>
        <end position="567"/>
    </location>
</feature>